<comment type="similarity">
    <text evidence="1">Belongs to the UPF0065 (bug) family.</text>
</comment>
<evidence type="ECO:0000313" key="4">
    <source>
        <dbReference type="Proteomes" id="UP000271590"/>
    </source>
</evidence>
<dbReference type="Gene3D" id="3.40.190.10">
    <property type="entry name" value="Periplasmic binding protein-like II"/>
    <property type="match status" value="1"/>
</dbReference>
<dbReference type="Gene3D" id="3.40.190.150">
    <property type="entry name" value="Bordetella uptake gene, domain 1"/>
    <property type="match status" value="1"/>
</dbReference>
<evidence type="ECO:0000256" key="2">
    <source>
        <dbReference type="SAM" id="SignalP"/>
    </source>
</evidence>
<dbReference type="InterPro" id="IPR006311">
    <property type="entry name" value="TAT_signal"/>
</dbReference>
<sequence>MDLSQNKGDTVTRSPSRPSRRIALRTAALLGACTLLPRHAFAADFPARPVRMVVPLPPGGATDVVGRLMAQKLGELWKQSVIVDNKPGAGTIVGTQAIARAPADGYTFGIVISAFTINPSLRTDLPYDTVKDFTPLSLLGFPVIALVAIPSFPADDVKGLIEKARAKPGSISFASLGIGTATQLAGELMNARANAGMVHIPYNGSAPAYNDLLSGRVPVGFVLLDSALPHVKAGKLKILGITNAHRSRIYPDYPTIGETIPGYSLESLFGFVAPAGLPAPMTAKLSGDLIKVMQMPEVRQRLAELSVEPVASTAAEFAATIRSEITNWAPVVKAAGIKAE</sequence>
<dbReference type="PANTHER" id="PTHR42928:SF5">
    <property type="entry name" value="BLR1237 PROTEIN"/>
    <property type="match status" value="1"/>
</dbReference>
<protein>
    <submittedName>
        <fullName evidence="3">Tripartite tricarboxylate transporter substrate binding protein</fullName>
    </submittedName>
</protein>
<accession>A0A3P3EGT6</accession>
<dbReference type="Proteomes" id="UP000271590">
    <property type="component" value="Unassembled WGS sequence"/>
</dbReference>
<dbReference type="InterPro" id="IPR042100">
    <property type="entry name" value="Bug_dom1"/>
</dbReference>
<dbReference type="PROSITE" id="PS51318">
    <property type="entry name" value="TAT"/>
    <property type="match status" value="1"/>
</dbReference>
<comment type="caution">
    <text evidence="3">The sequence shown here is derived from an EMBL/GenBank/DDBJ whole genome shotgun (WGS) entry which is preliminary data.</text>
</comment>
<name>A0A3P3EGT6_9BURK</name>
<evidence type="ECO:0000256" key="1">
    <source>
        <dbReference type="ARBA" id="ARBA00006987"/>
    </source>
</evidence>
<dbReference type="AlphaFoldDB" id="A0A3P3EGT6"/>
<dbReference type="InterPro" id="IPR005064">
    <property type="entry name" value="BUG"/>
</dbReference>
<gene>
    <name evidence="3" type="ORF">EH244_22715</name>
</gene>
<reference evidence="3 4" key="1">
    <citation type="submission" date="2018-11" db="EMBL/GenBank/DDBJ databases">
        <title>The genome of Variovorax sp T529.</title>
        <authorList>
            <person name="Gao J."/>
        </authorList>
    </citation>
    <scope>NUCLEOTIDE SEQUENCE [LARGE SCALE GENOMIC DNA]</scope>
    <source>
        <strain evidence="3 4">T529</strain>
    </source>
</reference>
<dbReference type="SUPFAM" id="SSF53850">
    <property type="entry name" value="Periplasmic binding protein-like II"/>
    <property type="match status" value="1"/>
</dbReference>
<keyword evidence="2" id="KW-0732">Signal</keyword>
<dbReference type="EMBL" id="RQXU01000016">
    <property type="protein sequence ID" value="RRH85553.1"/>
    <property type="molecule type" value="Genomic_DNA"/>
</dbReference>
<dbReference type="PIRSF" id="PIRSF017082">
    <property type="entry name" value="YflP"/>
    <property type="match status" value="1"/>
</dbReference>
<feature type="chain" id="PRO_5018151914" evidence="2">
    <location>
        <begin position="43"/>
        <end position="340"/>
    </location>
</feature>
<dbReference type="CDD" id="cd13578">
    <property type="entry name" value="PBP2_Bug27"/>
    <property type="match status" value="1"/>
</dbReference>
<feature type="signal peptide" evidence="2">
    <location>
        <begin position="1"/>
        <end position="42"/>
    </location>
</feature>
<dbReference type="PANTHER" id="PTHR42928">
    <property type="entry name" value="TRICARBOXYLATE-BINDING PROTEIN"/>
    <property type="match status" value="1"/>
</dbReference>
<proteinExistence type="inferred from homology"/>
<organism evidence="3 4">
    <name type="scientific">Variovorax beijingensis</name>
    <dbReference type="NCBI Taxonomy" id="2496117"/>
    <lineage>
        <taxon>Bacteria</taxon>
        <taxon>Pseudomonadati</taxon>
        <taxon>Pseudomonadota</taxon>
        <taxon>Betaproteobacteria</taxon>
        <taxon>Burkholderiales</taxon>
        <taxon>Comamonadaceae</taxon>
        <taxon>Variovorax</taxon>
    </lineage>
</organism>
<dbReference type="Pfam" id="PF03401">
    <property type="entry name" value="TctC"/>
    <property type="match status" value="1"/>
</dbReference>
<evidence type="ECO:0000313" key="3">
    <source>
        <dbReference type="EMBL" id="RRH85553.1"/>
    </source>
</evidence>